<dbReference type="InterPro" id="IPR007813">
    <property type="entry name" value="PilN"/>
</dbReference>
<protein>
    <submittedName>
        <fullName evidence="2">Uncharacterized protein</fullName>
    </submittedName>
</protein>
<keyword evidence="1" id="KW-0472">Membrane</keyword>
<accession>A0A2S8FDZ3</accession>
<comment type="caution">
    <text evidence="2">The sequence shown here is derived from an EMBL/GenBank/DDBJ whole genome shotgun (WGS) entry which is preliminary data.</text>
</comment>
<proteinExistence type="predicted"/>
<evidence type="ECO:0000256" key="1">
    <source>
        <dbReference type="SAM" id="Phobius"/>
    </source>
</evidence>
<feature type="transmembrane region" description="Helical" evidence="1">
    <location>
        <begin position="340"/>
        <end position="359"/>
    </location>
</feature>
<organism evidence="2 3">
    <name type="scientific">Blastopirellula marina</name>
    <dbReference type="NCBI Taxonomy" id="124"/>
    <lineage>
        <taxon>Bacteria</taxon>
        <taxon>Pseudomonadati</taxon>
        <taxon>Planctomycetota</taxon>
        <taxon>Planctomycetia</taxon>
        <taxon>Pirellulales</taxon>
        <taxon>Pirellulaceae</taxon>
        <taxon>Blastopirellula</taxon>
    </lineage>
</organism>
<evidence type="ECO:0000313" key="3">
    <source>
        <dbReference type="Proteomes" id="UP000238322"/>
    </source>
</evidence>
<dbReference type="PANTHER" id="PTHR40278">
    <property type="entry name" value="DNA UTILIZATION PROTEIN HOFN"/>
    <property type="match status" value="1"/>
</dbReference>
<dbReference type="Pfam" id="PF05137">
    <property type="entry name" value="PilN"/>
    <property type="match status" value="1"/>
</dbReference>
<sequence length="505" mass="56257">MVGKRNNKTNSNRPILTLQIGHTLVRAILFRHEQGRVVEFQSLEETWQSGNLKISSTEGAIGLKDAFRRLLQKLPRNVEATYITLSGEFCVTRVVSDTNENVLHEIREIESRSNLYLSLGHGPKVVAGNIIQQDPRHQHATVSVVHRQTIEAILEISKSVGLSVISIEPSVISLCRLMGAMEVDREAPVLLMCPGQTGVEIAISYQGRLYLDYRPAGVAKQEDVVDALVHHLERLQRYCRRHARVMQASIASVYLSGDQQRLGPIYEQLASKLTMPVRVLKVASSSDAPSLMPDNLPQPYYPAAGVGLLAIREHATPGPNLLERLHADADDPIVPRILRLFTPLAAVLLVAAMVWSYLLEQRWELDQRVAEAAQFEPVHREALEIQGKLTRGRELLNVQKQISDQIPRPPMGAWLRQLGRDVPEDTWLTSMALDSRGDMTVEGASLAEASVFDYVQRIRQLPFVTRASVEGVIPTTTPSGPGVKFTIYCDFDDQEALQDQEDGSI</sequence>
<dbReference type="Proteomes" id="UP000238322">
    <property type="component" value="Unassembled WGS sequence"/>
</dbReference>
<dbReference type="PANTHER" id="PTHR40278:SF1">
    <property type="entry name" value="DNA UTILIZATION PROTEIN HOFN"/>
    <property type="match status" value="1"/>
</dbReference>
<dbReference type="Gene3D" id="3.30.420.40">
    <property type="match status" value="2"/>
</dbReference>
<name>A0A2S8FDZ3_9BACT</name>
<keyword evidence="1" id="KW-1133">Transmembrane helix</keyword>
<dbReference type="AlphaFoldDB" id="A0A2S8FDZ3"/>
<evidence type="ECO:0000313" key="2">
    <source>
        <dbReference type="EMBL" id="PQO30388.1"/>
    </source>
</evidence>
<gene>
    <name evidence="2" type="ORF">C5Y83_23775</name>
</gene>
<dbReference type="RefSeq" id="WP_105332293.1">
    <property type="nucleotide sequence ID" value="NZ_PUHY01000014.1"/>
</dbReference>
<keyword evidence="1" id="KW-0812">Transmembrane</keyword>
<dbReference type="OrthoDB" id="290652at2"/>
<dbReference type="InterPro" id="IPR052534">
    <property type="entry name" value="Extracell_DNA_Util/SecSys_Comp"/>
</dbReference>
<dbReference type="EMBL" id="PUHY01000014">
    <property type="protein sequence ID" value="PQO30388.1"/>
    <property type="molecule type" value="Genomic_DNA"/>
</dbReference>
<reference evidence="2 3" key="1">
    <citation type="submission" date="2018-02" db="EMBL/GenBank/DDBJ databases">
        <title>Comparative genomes isolates from brazilian mangrove.</title>
        <authorList>
            <person name="Araujo J.E."/>
            <person name="Taketani R.G."/>
            <person name="Silva M.C.P."/>
            <person name="Loureco M.V."/>
            <person name="Andreote F.D."/>
        </authorList>
    </citation>
    <scope>NUCLEOTIDE SEQUENCE [LARGE SCALE GENOMIC DNA]</scope>
    <source>
        <strain evidence="2 3">Hex-1 MGV</strain>
    </source>
</reference>
<dbReference type="Gene3D" id="3.30.1490.300">
    <property type="match status" value="1"/>
</dbReference>